<keyword evidence="5 7" id="KW-0456">Lyase</keyword>
<keyword evidence="4 7" id="KW-0472">Membrane</keyword>
<comment type="function">
    <text evidence="7">Functions as a peptidoglycan terminase that cleaves nascent peptidoglycan strands endolytically to terminate their elongation.</text>
</comment>
<dbReference type="Gene3D" id="3.30.1490.480">
    <property type="entry name" value="Endolytic murein transglycosylase"/>
    <property type="match status" value="1"/>
</dbReference>
<reference evidence="8 9" key="1">
    <citation type="journal article" date="2016" name="Nat. Commun.">
        <title>Thousands of microbial genomes shed light on interconnected biogeochemical processes in an aquifer system.</title>
        <authorList>
            <person name="Anantharaman K."/>
            <person name="Brown C.T."/>
            <person name="Hug L.A."/>
            <person name="Sharon I."/>
            <person name="Castelle C.J."/>
            <person name="Probst A.J."/>
            <person name="Thomas B.C."/>
            <person name="Singh A."/>
            <person name="Wilkins M.J."/>
            <person name="Karaoz U."/>
            <person name="Brodie E.L."/>
            <person name="Williams K.H."/>
            <person name="Hubbard S.S."/>
            <person name="Banfield J.F."/>
        </authorList>
    </citation>
    <scope>NUCLEOTIDE SEQUENCE [LARGE SCALE GENOMIC DNA]</scope>
</reference>
<dbReference type="EMBL" id="MEUF01000057">
    <property type="protein sequence ID" value="OGC33687.1"/>
    <property type="molecule type" value="Genomic_DNA"/>
</dbReference>
<dbReference type="Proteomes" id="UP000178951">
    <property type="component" value="Unassembled WGS sequence"/>
</dbReference>
<dbReference type="EC" id="4.2.2.29" evidence="7"/>
<evidence type="ECO:0000256" key="4">
    <source>
        <dbReference type="ARBA" id="ARBA00023136"/>
    </source>
</evidence>
<dbReference type="CDD" id="cd08010">
    <property type="entry name" value="MltG_like"/>
    <property type="match status" value="1"/>
</dbReference>
<dbReference type="HAMAP" id="MF_02065">
    <property type="entry name" value="MltG"/>
    <property type="match status" value="1"/>
</dbReference>
<comment type="catalytic activity">
    <reaction evidence="7">
        <text>a peptidoglycan chain = a peptidoglycan chain with N-acetyl-1,6-anhydromuramyl-[peptide] at the reducing end + a peptidoglycan chain with N-acetylglucosamine at the non-reducing end.</text>
        <dbReference type="EC" id="4.2.2.29"/>
    </reaction>
</comment>
<evidence type="ECO:0000256" key="1">
    <source>
        <dbReference type="ARBA" id="ARBA00022475"/>
    </source>
</evidence>
<dbReference type="GO" id="GO:0009252">
    <property type="term" value="P:peptidoglycan biosynthetic process"/>
    <property type="evidence" value="ECO:0007669"/>
    <property type="project" value="UniProtKB-UniRule"/>
</dbReference>
<keyword evidence="6 7" id="KW-0961">Cell wall biogenesis/degradation</keyword>
<dbReference type="NCBIfam" id="TIGR00247">
    <property type="entry name" value="endolytic transglycosylase MltG"/>
    <property type="match status" value="1"/>
</dbReference>
<dbReference type="PANTHER" id="PTHR30518:SF2">
    <property type="entry name" value="ENDOLYTIC MUREIN TRANSGLYCOSYLASE"/>
    <property type="match status" value="1"/>
</dbReference>
<evidence type="ECO:0000313" key="9">
    <source>
        <dbReference type="Proteomes" id="UP000178951"/>
    </source>
</evidence>
<dbReference type="GO" id="GO:0008932">
    <property type="term" value="F:lytic endotransglycosylase activity"/>
    <property type="evidence" value="ECO:0007669"/>
    <property type="project" value="UniProtKB-UniRule"/>
</dbReference>
<evidence type="ECO:0000256" key="5">
    <source>
        <dbReference type="ARBA" id="ARBA00023239"/>
    </source>
</evidence>
<comment type="caution">
    <text evidence="8">The sequence shown here is derived from an EMBL/GenBank/DDBJ whole genome shotgun (WGS) entry which is preliminary data.</text>
</comment>
<gene>
    <name evidence="7" type="primary">mltG</name>
    <name evidence="8" type="ORF">A2311_05055</name>
</gene>
<dbReference type="STRING" id="1802583.A2311_05055"/>
<dbReference type="Pfam" id="PF02618">
    <property type="entry name" value="YceG"/>
    <property type="match status" value="1"/>
</dbReference>
<keyword evidence="3 7" id="KW-1133">Transmembrane helix</keyword>
<keyword evidence="1 7" id="KW-1003">Cell membrane</keyword>
<dbReference type="Gene3D" id="3.30.160.60">
    <property type="entry name" value="Classic Zinc Finger"/>
    <property type="match status" value="1"/>
</dbReference>
<dbReference type="GO" id="GO:0005886">
    <property type="term" value="C:plasma membrane"/>
    <property type="evidence" value="ECO:0007669"/>
    <property type="project" value="UniProtKB-UniRule"/>
</dbReference>
<evidence type="ECO:0000313" key="8">
    <source>
        <dbReference type="EMBL" id="OGC33687.1"/>
    </source>
</evidence>
<dbReference type="GO" id="GO:0071555">
    <property type="term" value="P:cell wall organization"/>
    <property type="evidence" value="ECO:0007669"/>
    <property type="project" value="UniProtKB-KW"/>
</dbReference>
<dbReference type="PANTHER" id="PTHR30518">
    <property type="entry name" value="ENDOLYTIC MUREIN TRANSGLYCOSYLASE"/>
    <property type="match status" value="1"/>
</dbReference>
<evidence type="ECO:0000256" key="2">
    <source>
        <dbReference type="ARBA" id="ARBA00022692"/>
    </source>
</evidence>
<organism evidence="8 9">
    <name type="scientific">candidate division WOR-1 bacterium RIFOXYB2_FULL_48_7</name>
    <dbReference type="NCBI Taxonomy" id="1802583"/>
    <lineage>
        <taxon>Bacteria</taxon>
        <taxon>Bacillati</taxon>
        <taxon>Saganbacteria</taxon>
    </lineage>
</organism>
<dbReference type="InterPro" id="IPR003770">
    <property type="entry name" value="MLTG-like"/>
</dbReference>
<keyword evidence="2 7" id="KW-0812">Transmembrane</keyword>
<evidence type="ECO:0000256" key="6">
    <source>
        <dbReference type="ARBA" id="ARBA00023316"/>
    </source>
</evidence>
<proteinExistence type="inferred from homology"/>
<evidence type="ECO:0000256" key="3">
    <source>
        <dbReference type="ARBA" id="ARBA00022989"/>
    </source>
</evidence>
<name>A0A1F4TM60_UNCSA</name>
<evidence type="ECO:0000256" key="7">
    <source>
        <dbReference type="HAMAP-Rule" id="MF_02065"/>
    </source>
</evidence>
<protein>
    <recommendedName>
        <fullName evidence="7">Endolytic murein transglycosylase</fullName>
        <ecNumber evidence="7">4.2.2.29</ecNumber>
    </recommendedName>
    <alternativeName>
        <fullName evidence="7">Peptidoglycan lytic transglycosylase</fullName>
    </alternativeName>
    <alternativeName>
        <fullName evidence="7">Peptidoglycan polymerization terminase</fullName>
    </alternativeName>
</protein>
<dbReference type="AlphaFoldDB" id="A0A1F4TM60"/>
<comment type="similarity">
    <text evidence="7">Belongs to the transglycosylase MltG family.</text>
</comment>
<feature type="site" description="Important for catalytic activity" evidence="7">
    <location>
        <position position="220"/>
    </location>
</feature>
<accession>A0A1F4TM60</accession>
<sequence>MRRKINLILVGLLVGLVLLCWPANPLDLSTKKITIPPGASVAAVQKILQKSGLLPAFSSFRYLVRIIGQQNKLQAGTYQFSPSDSLFNIIFKLVRGDVVPQTELTVTFPEGMSIYKMGLVLKKSGYKQWAEFQDLIHEGIKADLRQRHWNIFKYIPSESLEGYLYPDTYRVYENTSSEVLAEAMIKRFDQVVMPFWTKSNKSTRLTLHEVLTLASIIEKEAQKPEERVIISSVFHNRLEAGMPLAADPTIKYALEQPTKRVYYDQLKIDSLYNTYKRRGLPPGPICNPGIESIRAAIYPAKTSYFFFVAKKDGHHVFSRTWQEHQKARNEQ</sequence>